<organism evidence="2 3">
    <name type="scientific">Rothia terrae</name>
    <dbReference type="NCBI Taxonomy" id="396015"/>
    <lineage>
        <taxon>Bacteria</taxon>
        <taxon>Bacillati</taxon>
        <taxon>Actinomycetota</taxon>
        <taxon>Actinomycetes</taxon>
        <taxon>Micrococcales</taxon>
        <taxon>Micrococcaceae</taxon>
        <taxon>Rothia</taxon>
    </lineage>
</organism>
<evidence type="ECO:0000313" key="3">
    <source>
        <dbReference type="Proteomes" id="UP000516404"/>
    </source>
</evidence>
<evidence type="ECO:0000256" key="1">
    <source>
        <dbReference type="SAM" id="MobiDB-lite"/>
    </source>
</evidence>
<name>A0A7H2BG38_9MICC</name>
<reference evidence="2 3" key="1">
    <citation type="submission" date="2020-09" db="EMBL/GenBank/DDBJ databases">
        <title>Investigation of environmental microbes.</title>
        <authorList>
            <person name="Ou Y."/>
            <person name="Kang Q."/>
        </authorList>
    </citation>
    <scope>NUCLEOTIDE SEQUENCE [LARGE SCALE GENOMIC DNA]</scope>
    <source>
        <strain evidence="2 3">KJZ-14</strain>
    </source>
</reference>
<feature type="compositionally biased region" description="Acidic residues" evidence="1">
    <location>
        <begin position="133"/>
        <end position="145"/>
    </location>
</feature>
<dbReference type="EMBL" id="CP061539">
    <property type="protein sequence ID" value="QNV38634.1"/>
    <property type="molecule type" value="Genomic_DNA"/>
</dbReference>
<dbReference type="RefSeq" id="WP_190725251.1">
    <property type="nucleotide sequence ID" value="NZ_CP061539.1"/>
</dbReference>
<proteinExistence type="predicted"/>
<gene>
    <name evidence="2" type="ORF">IDM49_05105</name>
</gene>
<keyword evidence="3" id="KW-1185">Reference proteome</keyword>
<dbReference type="KEGG" id="rter:IDM49_05105"/>
<dbReference type="Proteomes" id="UP000516404">
    <property type="component" value="Chromosome"/>
</dbReference>
<feature type="region of interest" description="Disordered" evidence="1">
    <location>
        <begin position="113"/>
        <end position="146"/>
    </location>
</feature>
<accession>A0A7H2BG38</accession>
<protein>
    <submittedName>
        <fullName evidence="2">Uncharacterized protein</fullName>
    </submittedName>
</protein>
<dbReference type="AlphaFoldDB" id="A0A7H2BG38"/>
<dbReference type="GeneID" id="96623606"/>
<sequence>MSDRNFDPNFPQGQFETSWARISLDFGPLGYELVEEVVEDTQNPADVIRQEIQQMISALKSVQGLPSESDIQKLDYVDLTAELFEKLCETKNVDELAALLDDDSEEVQTAQDVVEAHDQSEQMSEPPTVASADDSETELSEEERIDQELERRITEATSDDVVKELLLASVDMPQLMVYEADENHVEVYVLCTEADEELLTVEVNEKGELSQGAPFELFAAELIEKLPTRGGICADQQSYTVSAPVTEIGEELTLNADAKVSALIEIEMGELALHIAQVALLNPIDAAPTDHGWTLVTSDAVSVLSLVSYLQRPCVVAAVTENSHHLSFIFPGSSSSVAAPEYDEGTWGDWMQKVVGVPGDDTESGVVIDLVWGVPKVLTRHVPQGSVALDTLWLLPGMLPEPLNFVHMNDEIDNLTWVYGLDDPTSKRLRNYVENYESDLGMESVLQLLGHTDDLAKVAEGRADISTFTGFKSFAPDMSTMKAIAESVTSYPSGDSALATAQRAAMDRPWTLTVDGAAQLGASGVLAFIAARRRAQGNPARGTSFASAALASSGLTELIVARTFNRLQKLRAEQDAADDRASDKMLTKYLGEVTGETPTDSIRKALDSTAWGAKAHRKASQAKGKAKDGAKKYLRKFFGQ</sequence>
<evidence type="ECO:0000313" key="2">
    <source>
        <dbReference type="EMBL" id="QNV38634.1"/>
    </source>
</evidence>